<dbReference type="InterPro" id="IPR051364">
    <property type="entry name" value="Cytokinesis/Rho-signaling"/>
</dbReference>
<dbReference type="PANTHER" id="PTHR21538">
    <property type="entry name" value="ANILLIN/RHOTEKIN RTKN"/>
    <property type="match status" value="1"/>
</dbReference>
<dbReference type="InterPro" id="IPR011993">
    <property type="entry name" value="PH-like_dom_sf"/>
</dbReference>
<dbReference type="SUPFAM" id="SSF50729">
    <property type="entry name" value="PH domain-like"/>
    <property type="match status" value="1"/>
</dbReference>
<dbReference type="AlphaFoldDB" id="A0A0K0D2E1"/>
<evidence type="ECO:0000313" key="3">
    <source>
        <dbReference type="WBParaSite" id="ACAC_0000423601-mRNA-1"/>
    </source>
</evidence>
<evidence type="ECO:0000256" key="1">
    <source>
        <dbReference type="SAM" id="MobiDB-lite"/>
    </source>
</evidence>
<evidence type="ECO:0000313" key="2">
    <source>
        <dbReference type="Proteomes" id="UP000035642"/>
    </source>
</evidence>
<dbReference type="Gene3D" id="2.30.29.30">
    <property type="entry name" value="Pleckstrin-homology domain (PH domain)/Phosphotyrosine-binding domain (PTB)"/>
    <property type="match status" value="1"/>
</dbReference>
<dbReference type="GO" id="GO:0031106">
    <property type="term" value="P:septin ring organization"/>
    <property type="evidence" value="ECO:0007669"/>
    <property type="project" value="TreeGrafter"/>
</dbReference>
<reference evidence="2" key="1">
    <citation type="submission" date="2012-09" db="EMBL/GenBank/DDBJ databases">
        <authorList>
            <person name="Martin A.A."/>
        </authorList>
    </citation>
    <scope>NUCLEOTIDE SEQUENCE</scope>
</reference>
<organism evidence="2 3">
    <name type="scientific">Angiostrongylus cantonensis</name>
    <name type="common">Rat lungworm</name>
    <dbReference type="NCBI Taxonomy" id="6313"/>
    <lineage>
        <taxon>Eukaryota</taxon>
        <taxon>Metazoa</taxon>
        <taxon>Ecdysozoa</taxon>
        <taxon>Nematoda</taxon>
        <taxon>Chromadorea</taxon>
        <taxon>Rhabditida</taxon>
        <taxon>Rhabditina</taxon>
        <taxon>Rhabditomorpha</taxon>
        <taxon>Strongyloidea</taxon>
        <taxon>Metastrongylidae</taxon>
        <taxon>Angiostrongylus</taxon>
    </lineage>
</organism>
<dbReference type="PANTHER" id="PTHR21538:SF11">
    <property type="entry name" value="ANILLIN-LIKE PROTEIN 1"/>
    <property type="match status" value="1"/>
</dbReference>
<sequence>LIVPSTAVSVTPTTTSTAGVQTQWRGSCNAPVVVGSAPGVPVQPDILAGKLKSLKTRWEFSSMTGTPIHPDETEDDILKAAIRMRDLSLPPRKVNHKPKDPQPYLASKVAQSNRINEDPCAFEAEMEREVSVQQQHIAQATHALRYCKEQTEFRGSREEVSGCNPTVLSSRHATDKSRTINRGFLSMYQRTSDGLGTWTRYWCVLERGEMKFWRGPDDERDGKQWLVLLDLQTCAGDGASTVRDVCPYPNSFHIDVWVPKEGSSREGSGKPELEKLRTFDIPRNPVINSPYPSVIIHAHYMSGAPYLRLFDV</sequence>
<dbReference type="GO" id="GO:0000915">
    <property type="term" value="P:actomyosin contractile ring assembly"/>
    <property type="evidence" value="ECO:0007669"/>
    <property type="project" value="TreeGrafter"/>
</dbReference>
<dbReference type="STRING" id="6313.A0A0K0D2E1"/>
<protein>
    <submittedName>
        <fullName evidence="3">PH domain-containing protein</fullName>
    </submittedName>
</protein>
<accession>A0A0K0D2E1</accession>
<name>A0A0K0D2E1_ANGCA</name>
<feature type="region of interest" description="Disordered" evidence="1">
    <location>
        <begin position="90"/>
        <end position="110"/>
    </location>
</feature>
<dbReference type="Proteomes" id="UP000035642">
    <property type="component" value="Unassembled WGS sequence"/>
</dbReference>
<keyword evidence="2" id="KW-1185">Reference proteome</keyword>
<dbReference type="WBParaSite" id="ACAC_0000423601-mRNA-1">
    <property type="protein sequence ID" value="ACAC_0000423601-mRNA-1"/>
    <property type="gene ID" value="ACAC_0000423601"/>
</dbReference>
<reference evidence="3" key="2">
    <citation type="submission" date="2017-02" db="UniProtKB">
        <authorList>
            <consortium name="WormBaseParasite"/>
        </authorList>
    </citation>
    <scope>IDENTIFICATION</scope>
</reference>
<proteinExistence type="predicted"/>
<dbReference type="GO" id="GO:0005826">
    <property type="term" value="C:actomyosin contractile ring"/>
    <property type="evidence" value="ECO:0007669"/>
    <property type="project" value="TreeGrafter"/>
</dbReference>
<dbReference type="GO" id="GO:0000281">
    <property type="term" value="P:mitotic cytokinesis"/>
    <property type="evidence" value="ECO:0007669"/>
    <property type="project" value="TreeGrafter"/>
</dbReference>